<dbReference type="AlphaFoldDB" id="A0A255DB24"/>
<evidence type="ECO:0000256" key="1">
    <source>
        <dbReference type="SAM" id="MobiDB-lite"/>
    </source>
</evidence>
<organism evidence="2 3">
    <name type="scientific">Mycolicibacterium sphagni</name>
    <dbReference type="NCBI Taxonomy" id="1786"/>
    <lineage>
        <taxon>Bacteria</taxon>
        <taxon>Bacillati</taxon>
        <taxon>Actinomycetota</taxon>
        <taxon>Actinomycetes</taxon>
        <taxon>Mycobacteriales</taxon>
        <taxon>Mycobacteriaceae</taxon>
        <taxon>Mycolicibacterium</taxon>
    </lineage>
</organism>
<protein>
    <submittedName>
        <fullName evidence="2">Uncharacterized protein</fullName>
    </submittedName>
</protein>
<feature type="region of interest" description="Disordered" evidence="1">
    <location>
        <begin position="66"/>
        <end position="85"/>
    </location>
</feature>
<comment type="caution">
    <text evidence="2">The sequence shown here is derived from an EMBL/GenBank/DDBJ whole genome shotgun (WGS) entry which is preliminary data.</text>
</comment>
<gene>
    <name evidence="2" type="ORF">CG716_28510</name>
</gene>
<dbReference type="EMBL" id="NOZR01000043">
    <property type="protein sequence ID" value="OYN74445.1"/>
    <property type="molecule type" value="Genomic_DNA"/>
</dbReference>
<feature type="compositionally biased region" description="Basic and acidic residues" evidence="1">
    <location>
        <begin position="75"/>
        <end position="85"/>
    </location>
</feature>
<name>A0A255DB24_9MYCO</name>
<reference evidence="2 3" key="1">
    <citation type="submission" date="2017-07" db="EMBL/GenBank/DDBJ databases">
        <title>The new phylogeny of genus Mycobacterium.</title>
        <authorList>
            <person name="Tortoli E."/>
            <person name="Trovato A."/>
            <person name="Cirillo D.M."/>
        </authorList>
    </citation>
    <scope>NUCLEOTIDE SEQUENCE [LARGE SCALE GENOMIC DNA]</scope>
    <source>
        <strain evidence="2 3">ATCC 33027</strain>
    </source>
</reference>
<dbReference type="RefSeq" id="WP_094484508.1">
    <property type="nucleotide sequence ID" value="NZ_NOZR01000043.1"/>
</dbReference>
<dbReference type="OrthoDB" id="4628880at2"/>
<accession>A0A255DB24</accession>
<keyword evidence="3" id="KW-1185">Reference proteome</keyword>
<dbReference type="Proteomes" id="UP000216063">
    <property type="component" value="Unassembled WGS sequence"/>
</dbReference>
<proteinExistence type="predicted"/>
<sequence>MVPDSSVHPDRDFRVLLNRALTCGQPPRGGSMVGPATQAAITVVAQHHPDATAEHIIAAYDAHAVDQRQSTRGVEQPERPSDDRGAQAIDYAATDALISQLTITYPGVPRDTIAGIVDELRIALADPRLRGLALWRLEYEAHQRLA</sequence>
<evidence type="ECO:0000313" key="2">
    <source>
        <dbReference type="EMBL" id="OYN74445.1"/>
    </source>
</evidence>
<evidence type="ECO:0000313" key="3">
    <source>
        <dbReference type="Proteomes" id="UP000216063"/>
    </source>
</evidence>